<evidence type="ECO:0000313" key="1">
    <source>
        <dbReference type="EMBL" id="DAF59450.1"/>
    </source>
</evidence>
<organism evidence="1">
    <name type="scientific">Caudovirales sp. ctIZM3</name>
    <dbReference type="NCBI Taxonomy" id="2827633"/>
    <lineage>
        <taxon>Viruses</taxon>
        <taxon>Duplodnaviria</taxon>
        <taxon>Heunggongvirae</taxon>
        <taxon>Uroviricota</taxon>
        <taxon>Caudoviricetes</taxon>
    </lineage>
</organism>
<protein>
    <submittedName>
        <fullName evidence="1">Uncharacterized protein</fullName>
    </submittedName>
</protein>
<dbReference type="EMBL" id="BK032770">
    <property type="protein sequence ID" value="DAF59450.1"/>
    <property type="molecule type" value="Genomic_DNA"/>
</dbReference>
<accession>A0A8S5T9L7</accession>
<proteinExistence type="predicted"/>
<name>A0A8S5T9L7_9CAUD</name>
<sequence>MLPWLRAAGRKRRAHRLQTDCGTRKLVCQSVISALTIPSGHMSLHMSMRVEPRITPSLWCGTGVYFFTRTALLRYIVLGGNKNV</sequence>
<reference evidence="1" key="1">
    <citation type="journal article" date="2021" name="Proc. Natl. Acad. Sci. U.S.A.">
        <title>A Catalog of Tens of Thousands of Viruses from Human Metagenomes Reveals Hidden Associations with Chronic Diseases.</title>
        <authorList>
            <person name="Tisza M.J."/>
            <person name="Buck C.B."/>
        </authorList>
    </citation>
    <scope>NUCLEOTIDE SEQUENCE</scope>
    <source>
        <strain evidence="1">CtIZM3</strain>
    </source>
</reference>